<accession>A0AAV5NMI4</accession>
<dbReference type="EMBL" id="BSNX01000008">
    <property type="protein sequence ID" value="GLQ71690.1"/>
    <property type="molecule type" value="Genomic_DNA"/>
</dbReference>
<evidence type="ECO:0000313" key="3">
    <source>
        <dbReference type="Proteomes" id="UP001156690"/>
    </source>
</evidence>
<dbReference type="Proteomes" id="UP001156690">
    <property type="component" value="Unassembled WGS sequence"/>
</dbReference>
<evidence type="ECO:0000313" key="2">
    <source>
        <dbReference type="EMBL" id="GLQ71690.1"/>
    </source>
</evidence>
<gene>
    <name evidence="2" type="ORF">GCM10007932_10500</name>
</gene>
<dbReference type="AlphaFoldDB" id="A0AAV5NMI4"/>
<keyword evidence="3" id="KW-1185">Reference proteome</keyword>
<sequence>MINKFKVLMAASASILLAGCTSDTTTSHNAGYPEPPSWDFPYVTEAAYEISPHNLEGRPFNSDGLAYTHEELEALPVKNMTSEQLQNYADVVTHAFPDATYQSVPESCEDISAESLNETSLANVAYISIQAVEKATRDSARSCLATLQKMYRKE</sequence>
<name>A0AAV5NMI4_9VIBR</name>
<protein>
    <submittedName>
        <fullName evidence="2">Uncharacterized protein</fullName>
    </submittedName>
</protein>
<proteinExistence type="predicted"/>
<organism evidence="2 3">
    <name type="scientific">Vibrio penaeicida</name>
    <dbReference type="NCBI Taxonomy" id="104609"/>
    <lineage>
        <taxon>Bacteria</taxon>
        <taxon>Pseudomonadati</taxon>
        <taxon>Pseudomonadota</taxon>
        <taxon>Gammaproteobacteria</taxon>
        <taxon>Vibrionales</taxon>
        <taxon>Vibrionaceae</taxon>
        <taxon>Vibrio</taxon>
    </lineage>
</organism>
<feature type="signal peptide" evidence="1">
    <location>
        <begin position="1"/>
        <end position="18"/>
    </location>
</feature>
<dbReference type="PROSITE" id="PS51257">
    <property type="entry name" value="PROKAR_LIPOPROTEIN"/>
    <property type="match status" value="1"/>
</dbReference>
<keyword evidence="1" id="KW-0732">Signal</keyword>
<evidence type="ECO:0000256" key="1">
    <source>
        <dbReference type="SAM" id="SignalP"/>
    </source>
</evidence>
<reference evidence="3" key="1">
    <citation type="journal article" date="2019" name="Int. J. Syst. Evol. Microbiol.">
        <title>The Global Catalogue of Microorganisms (GCM) 10K type strain sequencing project: providing services to taxonomists for standard genome sequencing and annotation.</title>
        <authorList>
            <consortium name="The Broad Institute Genomics Platform"/>
            <consortium name="The Broad Institute Genome Sequencing Center for Infectious Disease"/>
            <person name="Wu L."/>
            <person name="Ma J."/>
        </authorList>
    </citation>
    <scope>NUCLEOTIDE SEQUENCE [LARGE SCALE GENOMIC DNA]</scope>
    <source>
        <strain evidence="3">NBRC 15640</strain>
    </source>
</reference>
<comment type="caution">
    <text evidence="2">The sequence shown here is derived from an EMBL/GenBank/DDBJ whole genome shotgun (WGS) entry which is preliminary data.</text>
</comment>
<feature type="chain" id="PRO_5043764283" evidence="1">
    <location>
        <begin position="19"/>
        <end position="154"/>
    </location>
</feature>
<dbReference type="RefSeq" id="WP_126609049.1">
    <property type="nucleotide sequence ID" value="NZ_AP025144.1"/>
</dbReference>